<dbReference type="EMBL" id="CP003620">
    <property type="protein sequence ID" value="AFZ14515.1"/>
    <property type="molecule type" value="Genomic_DNA"/>
</dbReference>
<dbReference type="NCBIfam" id="TIGR01988">
    <property type="entry name" value="Ubi-OHases"/>
    <property type="match status" value="1"/>
</dbReference>
<dbReference type="PRINTS" id="PR00420">
    <property type="entry name" value="RNGMNOXGNASE"/>
</dbReference>
<reference evidence="8 9" key="1">
    <citation type="submission" date="2012-06" db="EMBL/GenBank/DDBJ databases">
        <title>Finished chromosome of genome of Crinalium epipsammum PCC 9333.</title>
        <authorList>
            <consortium name="US DOE Joint Genome Institute"/>
            <person name="Gugger M."/>
            <person name="Coursin T."/>
            <person name="Rippka R."/>
            <person name="Tandeau De Marsac N."/>
            <person name="Huntemann M."/>
            <person name="Wei C.-L."/>
            <person name="Han J."/>
            <person name="Detter J.C."/>
            <person name="Han C."/>
            <person name="Tapia R."/>
            <person name="Davenport K."/>
            <person name="Daligault H."/>
            <person name="Erkkila T."/>
            <person name="Gu W."/>
            <person name="Munk A.C.C."/>
            <person name="Teshima H."/>
            <person name="Xu Y."/>
            <person name="Chain P."/>
            <person name="Chen A."/>
            <person name="Krypides N."/>
            <person name="Mavromatis K."/>
            <person name="Markowitz V."/>
            <person name="Szeto E."/>
            <person name="Ivanova N."/>
            <person name="Mikhailova N."/>
            <person name="Ovchinnikova G."/>
            <person name="Pagani I."/>
            <person name="Pati A."/>
            <person name="Goodwin L."/>
            <person name="Peters L."/>
            <person name="Pitluck S."/>
            <person name="Woyke T."/>
            <person name="Kerfeld C."/>
        </authorList>
    </citation>
    <scope>NUCLEOTIDE SEQUENCE [LARGE SCALE GENOMIC DNA]</scope>
    <source>
        <strain evidence="8 9">PCC 9333</strain>
    </source>
</reference>
<feature type="domain" description="FAD-binding" evidence="7">
    <location>
        <begin position="24"/>
        <end position="372"/>
    </location>
</feature>
<dbReference type="RefSeq" id="WP_015204618.1">
    <property type="nucleotide sequence ID" value="NC_019753.1"/>
</dbReference>
<evidence type="ECO:0000256" key="5">
    <source>
        <dbReference type="ARBA" id="ARBA00023002"/>
    </source>
</evidence>
<gene>
    <name evidence="8" type="ORF">Cri9333_3703</name>
</gene>
<dbReference type="FunFam" id="3.50.50.60:FF:000021">
    <property type="entry name" value="Ubiquinone biosynthesis monooxygenase COQ6"/>
    <property type="match status" value="1"/>
</dbReference>
<dbReference type="PROSITE" id="PS01304">
    <property type="entry name" value="UBIH"/>
    <property type="match status" value="1"/>
</dbReference>
<accession>K9W4Z2</accession>
<keyword evidence="8" id="KW-0830">Ubiquinone</keyword>
<dbReference type="NCBIfam" id="NF005612">
    <property type="entry name" value="PRK07364.1"/>
    <property type="match status" value="1"/>
</dbReference>
<dbReference type="InterPro" id="IPR002938">
    <property type="entry name" value="FAD-bd"/>
</dbReference>
<name>K9W4Z2_9CYAN</name>
<dbReference type="AlphaFoldDB" id="K9W4Z2"/>
<dbReference type="PANTHER" id="PTHR43876">
    <property type="entry name" value="UBIQUINONE BIOSYNTHESIS MONOOXYGENASE COQ6, MITOCHONDRIAL"/>
    <property type="match status" value="1"/>
</dbReference>
<dbReference type="GO" id="GO:0006744">
    <property type="term" value="P:ubiquinone biosynthetic process"/>
    <property type="evidence" value="ECO:0007669"/>
    <property type="project" value="InterPro"/>
</dbReference>
<dbReference type="eggNOG" id="COG0654">
    <property type="taxonomic scope" value="Bacteria"/>
</dbReference>
<keyword evidence="3" id="KW-0285">Flavoprotein</keyword>
<protein>
    <submittedName>
        <fullName evidence="8">Ubiquinone biosynthesis hydroxylase, UbiH/UbiF/VisC/COQ6 family</fullName>
    </submittedName>
</protein>
<dbReference type="GO" id="GO:0071949">
    <property type="term" value="F:FAD binding"/>
    <property type="evidence" value="ECO:0007669"/>
    <property type="project" value="InterPro"/>
</dbReference>
<keyword evidence="9" id="KW-1185">Reference proteome</keyword>
<evidence type="ECO:0000313" key="9">
    <source>
        <dbReference type="Proteomes" id="UP000010472"/>
    </source>
</evidence>
<dbReference type="Pfam" id="PF01494">
    <property type="entry name" value="FAD_binding_3"/>
    <property type="match status" value="1"/>
</dbReference>
<evidence type="ECO:0000256" key="4">
    <source>
        <dbReference type="ARBA" id="ARBA00022827"/>
    </source>
</evidence>
<comment type="similarity">
    <text evidence="2">Belongs to the UbiH/COQ6 family.</text>
</comment>
<proteinExistence type="inferred from homology"/>
<dbReference type="Gene3D" id="3.50.50.60">
    <property type="entry name" value="FAD/NAD(P)-binding domain"/>
    <property type="match status" value="2"/>
</dbReference>
<keyword evidence="6" id="KW-0503">Monooxygenase</keyword>
<dbReference type="PANTHER" id="PTHR43876:SF7">
    <property type="entry name" value="UBIQUINONE BIOSYNTHESIS MONOOXYGENASE COQ6, MITOCHONDRIAL"/>
    <property type="match status" value="1"/>
</dbReference>
<comment type="cofactor">
    <cofactor evidence="1">
        <name>FAD</name>
        <dbReference type="ChEBI" id="CHEBI:57692"/>
    </cofactor>
</comment>
<dbReference type="InterPro" id="IPR051205">
    <property type="entry name" value="UbiH/COQ6_monooxygenase"/>
</dbReference>
<dbReference type="InterPro" id="IPR018168">
    <property type="entry name" value="Ubi_Hdrlase_CS"/>
</dbReference>
<dbReference type="Proteomes" id="UP000010472">
    <property type="component" value="Chromosome"/>
</dbReference>
<keyword evidence="5" id="KW-0560">Oxidoreductase</keyword>
<evidence type="ECO:0000313" key="8">
    <source>
        <dbReference type="EMBL" id="AFZ14515.1"/>
    </source>
</evidence>
<evidence type="ECO:0000259" key="7">
    <source>
        <dbReference type="Pfam" id="PF01494"/>
    </source>
</evidence>
<sequence>MALSQLNNTVSTLQPNAPELSFDYDLAIVGGGIVGATLAAALKNSGLKVVLIESQLQSAAVAKGRAYAISLLSGRILEGIGIWQKILPEITTFSQVQISDADYQGVVHFQPQDLGTDGVGYAAEHRVLLTALQDYLKDCPNVSWLCPAEVISAEYQADGVELEVMVKPYGDITSPEIRGGVEGEGNFKIRTRLLVAADGARSQIRNAASITTQGWAYWQSCVVATIKPEKPHNNIAYERFWHTGPMGVLPLPGNRCQVVWTNPHAEAKALQQLDEAEFLAKLEEYTGGLLGRLELISDRFIFPVQLMQSDRYTLPRLALIGDAAHCCHPVAGQGMNLGIRDAAALAQVLTNAHQQQEDIGSLTVLKRYESWRKSENLTILAFTDFLNRTFSNNWLPLILVRRLGLWMLQHIHPIKTYALQLMAGLRGRPPKLASR</sequence>
<dbReference type="GO" id="GO:0004497">
    <property type="term" value="F:monooxygenase activity"/>
    <property type="evidence" value="ECO:0007669"/>
    <property type="project" value="UniProtKB-KW"/>
</dbReference>
<dbReference type="GO" id="GO:0016705">
    <property type="term" value="F:oxidoreductase activity, acting on paired donors, with incorporation or reduction of molecular oxygen"/>
    <property type="evidence" value="ECO:0007669"/>
    <property type="project" value="InterPro"/>
</dbReference>
<keyword evidence="4" id="KW-0274">FAD</keyword>
<evidence type="ECO:0000256" key="6">
    <source>
        <dbReference type="ARBA" id="ARBA00023033"/>
    </source>
</evidence>
<evidence type="ECO:0000256" key="3">
    <source>
        <dbReference type="ARBA" id="ARBA00022630"/>
    </source>
</evidence>
<evidence type="ECO:0000256" key="2">
    <source>
        <dbReference type="ARBA" id="ARBA00005349"/>
    </source>
</evidence>
<dbReference type="STRING" id="1173022.Cri9333_3703"/>
<dbReference type="HOGENOM" id="CLU_009665_8_1_3"/>
<dbReference type="InterPro" id="IPR036188">
    <property type="entry name" value="FAD/NAD-bd_sf"/>
</dbReference>
<organism evidence="8 9">
    <name type="scientific">Crinalium epipsammum PCC 9333</name>
    <dbReference type="NCBI Taxonomy" id="1173022"/>
    <lineage>
        <taxon>Bacteria</taxon>
        <taxon>Bacillati</taxon>
        <taxon>Cyanobacteriota</taxon>
        <taxon>Cyanophyceae</taxon>
        <taxon>Gomontiellales</taxon>
        <taxon>Gomontiellaceae</taxon>
        <taxon>Crinalium</taxon>
    </lineage>
</organism>
<dbReference type="GO" id="GO:0110142">
    <property type="term" value="C:ubiquinone biosynthesis complex"/>
    <property type="evidence" value="ECO:0007669"/>
    <property type="project" value="UniProtKB-ARBA"/>
</dbReference>
<dbReference type="SUPFAM" id="SSF51905">
    <property type="entry name" value="FAD/NAD(P)-binding domain"/>
    <property type="match status" value="1"/>
</dbReference>
<dbReference type="PATRIC" id="fig|1173022.3.peg.3980"/>
<dbReference type="KEGG" id="cep:Cri9333_3703"/>
<dbReference type="InterPro" id="IPR010971">
    <property type="entry name" value="UbiH/COQ6"/>
</dbReference>
<evidence type="ECO:0000256" key="1">
    <source>
        <dbReference type="ARBA" id="ARBA00001974"/>
    </source>
</evidence>
<dbReference type="OrthoDB" id="9766816at2"/>